<dbReference type="Proteomes" id="UP000197334">
    <property type="component" value="Unassembled WGS sequence"/>
</dbReference>
<evidence type="ECO:0000259" key="2">
    <source>
        <dbReference type="Pfam" id="PF07331"/>
    </source>
</evidence>
<feature type="transmembrane region" description="Helical" evidence="1">
    <location>
        <begin position="118"/>
        <end position="144"/>
    </location>
</feature>
<dbReference type="OrthoDB" id="5186924at2"/>
<keyword evidence="4" id="KW-1185">Reference proteome</keyword>
<dbReference type="Pfam" id="PF07331">
    <property type="entry name" value="TctB"/>
    <property type="match status" value="1"/>
</dbReference>
<feature type="transmembrane region" description="Helical" evidence="1">
    <location>
        <begin position="39"/>
        <end position="61"/>
    </location>
</feature>
<comment type="caution">
    <text evidence="3">The sequence shown here is derived from an EMBL/GenBank/DDBJ whole genome shotgun (WGS) entry which is preliminary data.</text>
</comment>
<evidence type="ECO:0000313" key="3">
    <source>
        <dbReference type="EMBL" id="OWV30258.1"/>
    </source>
</evidence>
<accession>A0A246S1G2</accession>
<proteinExistence type="predicted"/>
<evidence type="ECO:0000313" key="4">
    <source>
        <dbReference type="Proteomes" id="UP000197334"/>
    </source>
</evidence>
<reference evidence="3 4" key="1">
    <citation type="submission" date="2014-08" db="EMBL/GenBank/DDBJ databases">
        <title>Draft genome sequence of a novel L-asparaginase producing marine bacterium, Halomonas campaniensis.</title>
        <authorList>
            <person name="Sundarakrishnan B."/>
            <person name="Moushumi Priya A."/>
            <person name="Raman G."/>
            <person name="Sakthivel N."/>
            <person name="Park S."/>
            <person name="Jayachandran S."/>
        </authorList>
    </citation>
    <scope>NUCLEOTIDE SEQUENCE [LARGE SCALE GENOMIC DNA]</scope>
    <source>
        <strain evidence="3 4">SK03</strain>
    </source>
</reference>
<keyword evidence="1" id="KW-0472">Membrane</keyword>
<name>A0A246S1G2_9GAMM</name>
<dbReference type="EMBL" id="JPUA01000022">
    <property type="protein sequence ID" value="OWV30258.1"/>
    <property type="molecule type" value="Genomic_DNA"/>
</dbReference>
<sequence length="148" mass="15885">MSINRKEVAAGLLILLIGLAALLIVTDYNIGTARRMGPGYFPLIMSGLLSVVGALIMVAGIKSEAKSLPNVSWRPMVVIFISLAGFMLAMFLGGLLPAIVLTIAISSMADKNSTWKDVAILTALVPLAAWLIFNQGLSLPIPFLEWRF</sequence>
<dbReference type="AlphaFoldDB" id="A0A246S1G2"/>
<keyword evidence="1" id="KW-0812">Transmembrane</keyword>
<gene>
    <name evidence="3" type="ORF">JI62_07615</name>
</gene>
<keyword evidence="1" id="KW-1133">Transmembrane helix</keyword>
<organism evidence="3 4">
    <name type="scientific">Halomonas campaniensis</name>
    <dbReference type="NCBI Taxonomy" id="213554"/>
    <lineage>
        <taxon>Bacteria</taxon>
        <taxon>Pseudomonadati</taxon>
        <taxon>Pseudomonadota</taxon>
        <taxon>Gammaproteobacteria</taxon>
        <taxon>Oceanospirillales</taxon>
        <taxon>Halomonadaceae</taxon>
        <taxon>Halomonas</taxon>
    </lineage>
</organism>
<evidence type="ECO:0000256" key="1">
    <source>
        <dbReference type="SAM" id="Phobius"/>
    </source>
</evidence>
<dbReference type="RefSeq" id="WP_088699596.1">
    <property type="nucleotide sequence ID" value="NZ_JPUA01000022.1"/>
</dbReference>
<feature type="domain" description="DUF1468" evidence="2">
    <location>
        <begin position="9"/>
        <end position="142"/>
    </location>
</feature>
<dbReference type="InterPro" id="IPR009936">
    <property type="entry name" value="DUF1468"/>
</dbReference>
<protein>
    <recommendedName>
        <fullName evidence="2">DUF1468 domain-containing protein</fullName>
    </recommendedName>
</protein>
<feature type="transmembrane region" description="Helical" evidence="1">
    <location>
        <begin position="73"/>
        <end position="106"/>
    </location>
</feature>